<evidence type="ECO:0000256" key="1">
    <source>
        <dbReference type="ARBA" id="ARBA00023125"/>
    </source>
</evidence>
<evidence type="ECO:0000259" key="3">
    <source>
        <dbReference type="PROSITE" id="PS50937"/>
    </source>
</evidence>
<sequence>MAQQDKYFLTIDNVAKQLGITPRTLRYYEEVGLISAAARTNGGHRLYDEKTIDMLQQILRLKEHLGISLQEIQETLSAEQSLQELKKNFQEQNENIEEQKRIVQNFIQILEELIEKMNRKVENVQAMKLQYQERMVRAKNLLKEIDCSKE</sequence>
<dbReference type="PANTHER" id="PTHR30204:SF58">
    <property type="entry name" value="HTH-TYPE TRANSCRIPTIONAL REGULATOR YFMP"/>
    <property type="match status" value="1"/>
</dbReference>
<organism evidence="4 5">
    <name type="scientific">Alicyclobacillus tolerans</name>
    <dbReference type="NCBI Taxonomy" id="90970"/>
    <lineage>
        <taxon>Bacteria</taxon>
        <taxon>Bacillati</taxon>
        <taxon>Bacillota</taxon>
        <taxon>Bacilli</taxon>
        <taxon>Bacillales</taxon>
        <taxon>Alicyclobacillaceae</taxon>
        <taxon>Alicyclobacillus</taxon>
    </lineage>
</organism>
<dbReference type="Proteomes" id="UP000184016">
    <property type="component" value="Unassembled WGS sequence"/>
</dbReference>
<dbReference type="EMBL" id="FRAF01000010">
    <property type="protein sequence ID" value="SHK19788.1"/>
    <property type="molecule type" value="Genomic_DNA"/>
</dbReference>
<keyword evidence="1 4" id="KW-0238">DNA-binding</keyword>
<dbReference type="AlphaFoldDB" id="A0A1M6QHX1"/>
<keyword evidence="5" id="KW-1185">Reference proteome</keyword>
<protein>
    <submittedName>
        <fullName evidence="4">DNA-binding transcriptional regulator, MerR family</fullName>
    </submittedName>
</protein>
<reference evidence="5" key="1">
    <citation type="submission" date="2016-11" db="EMBL/GenBank/DDBJ databases">
        <authorList>
            <person name="Varghese N."/>
            <person name="Submissions S."/>
        </authorList>
    </citation>
    <scope>NUCLEOTIDE SEQUENCE [LARGE SCALE GENOMIC DNA]</scope>
    <source>
        <strain evidence="5">USBA-503</strain>
    </source>
</reference>
<dbReference type="STRING" id="1830138.SAMN05443507_1108"/>
<feature type="coiled-coil region" evidence="2">
    <location>
        <begin position="75"/>
        <end position="141"/>
    </location>
</feature>
<dbReference type="PANTHER" id="PTHR30204">
    <property type="entry name" value="REDOX-CYCLING DRUG-SENSING TRANSCRIPTIONAL ACTIVATOR SOXR"/>
    <property type="match status" value="1"/>
</dbReference>
<dbReference type="PROSITE" id="PS50937">
    <property type="entry name" value="HTH_MERR_2"/>
    <property type="match status" value="1"/>
</dbReference>
<dbReference type="Gene3D" id="1.10.1660.10">
    <property type="match status" value="1"/>
</dbReference>
<dbReference type="InterPro" id="IPR000551">
    <property type="entry name" value="MerR-type_HTH_dom"/>
</dbReference>
<dbReference type="CDD" id="cd01106">
    <property type="entry name" value="HTH_TipAL-Mta"/>
    <property type="match status" value="1"/>
</dbReference>
<dbReference type="GO" id="GO:0003700">
    <property type="term" value="F:DNA-binding transcription factor activity"/>
    <property type="evidence" value="ECO:0007669"/>
    <property type="project" value="InterPro"/>
</dbReference>
<dbReference type="SUPFAM" id="SSF46955">
    <property type="entry name" value="Putative DNA-binding domain"/>
    <property type="match status" value="1"/>
</dbReference>
<dbReference type="InterPro" id="IPR047057">
    <property type="entry name" value="MerR_fam"/>
</dbReference>
<keyword evidence="2" id="KW-0175">Coiled coil</keyword>
<name>A0A1M6QHX1_9BACL</name>
<evidence type="ECO:0000256" key="2">
    <source>
        <dbReference type="SAM" id="Coils"/>
    </source>
</evidence>
<dbReference type="OrthoDB" id="9814833at2"/>
<gene>
    <name evidence="4" type="ORF">SAMN05443507_1108</name>
</gene>
<proteinExistence type="predicted"/>
<accession>A0A1M6QHX1</accession>
<evidence type="ECO:0000313" key="4">
    <source>
        <dbReference type="EMBL" id="SHK19788.1"/>
    </source>
</evidence>
<dbReference type="GO" id="GO:0003677">
    <property type="term" value="F:DNA binding"/>
    <property type="evidence" value="ECO:0007669"/>
    <property type="project" value="UniProtKB-KW"/>
</dbReference>
<feature type="domain" description="HTH merR-type" evidence="3">
    <location>
        <begin position="8"/>
        <end position="78"/>
    </location>
</feature>
<evidence type="ECO:0000313" key="5">
    <source>
        <dbReference type="Proteomes" id="UP000184016"/>
    </source>
</evidence>
<dbReference type="Pfam" id="PF13411">
    <property type="entry name" value="MerR_1"/>
    <property type="match status" value="1"/>
</dbReference>
<dbReference type="RefSeq" id="WP_072873866.1">
    <property type="nucleotide sequence ID" value="NZ_FRAF01000010.1"/>
</dbReference>
<dbReference type="InterPro" id="IPR009061">
    <property type="entry name" value="DNA-bd_dom_put_sf"/>
</dbReference>
<dbReference type="SMART" id="SM00422">
    <property type="entry name" value="HTH_MERR"/>
    <property type="match status" value="1"/>
</dbReference>